<name>A0A1H2EGB6_9GAMM</name>
<dbReference type="InterPro" id="IPR017745">
    <property type="entry name" value="BcsE"/>
</dbReference>
<dbReference type="EMBL" id="LT629780">
    <property type="protein sequence ID" value="SDT94157.1"/>
    <property type="molecule type" value="Genomic_DNA"/>
</dbReference>
<evidence type="ECO:0000313" key="2">
    <source>
        <dbReference type="EMBL" id="SDT94157.1"/>
    </source>
</evidence>
<dbReference type="STRING" id="1245526.SAMN05216580_0580"/>
<dbReference type="Proteomes" id="UP000243063">
    <property type="component" value="Chromosome I"/>
</dbReference>
<gene>
    <name evidence="2" type="ORF">SAMN05216580_0580</name>
</gene>
<sequence>MDRLESQGVYGLSVFSLAIPRLWDEWAQLRAGGLYWQVCERAGEADALCRQVLAGMTASQRALLLTCGRGPQAILQGLPAELGPGELIPLEFSAAGAPAALRALARDLQRRFAPRQRLLLLSAPAAAWSAFDDAQLARWCRELSDWLQRQSCTLLIYSHGEPQAIAARLLACNDALSGLAQLYSGRGGLRYLLHFWRTALGVRAGGEVDMAREDGVLVCRPESEQGSPGAAASDLQLCLAARAVLEGAPPLSAHWQLFDAEAALLAAAMRATAASVILRIDSNEQVGELARQIYELRRQRGRALKVVVRELSACLRYLDEQLLLVCGASLIVPYGTALSRFLTLLDSLQGQLWTRSLPDDFEQTLKRLRPPPLRGLLPAPRFVEVVRGILDAGGGGEVSHLLLRLKVVDGLALPQVLGQCRLRRYGDMACVAGGELYLFLFACRANALESALGNIFRLSWRELFAAHEILVDTRSIPLDGASATSTPLPALRGEPAPAPAASGPVRLTPVRVRLSAGQNRVGRAT</sequence>
<dbReference type="AlphaFoldDB" id="A0A1H2EGB6"/>
<dbReference type="Pfam" id="PF10995">
    <property type="entry name" value="CBP_BcsE"/>
    <property type="match status" value="1"/>
</dbReference>
<dbReference type="NCBIfam" id="TIGR03369">
    <property type="entry name" value="cellulose_bcsE"/>
    <property type="match status" value="1"/>
</dbReference>
<accession>A0A1H2EGB6</accession>
<dbReference type="GO" id="GO:0035438">
    <property type="term" value="F:cyclic-di-GMP binding"/>
    <property type="evidence" value="ECO:0007669"/>
    <property type="project" value="InterPro"/>
</dbReference>
<organism evidence="2 3">
    <name type="scientific">Geopseudomonas guangdongensis</name>
    <dbReference type="NCBI Taxonomy" id="1245526"/>
    <lineage>
        <taxon>Bacteria</taxon>
        <taxon>Pseudomonadati</taxon>
        <taxon>Pseudomonadota</taxon>
        <taxon>Gammaproteobacteria</taxon>
        <taxon>Pseudomonadales</taxon>
        <taxon>Pseudomonadaceae</taxon>
        <taxon>Geopseudomonas</taxon>
    </lineage>
</organism>
<evidence type="ECO:0000256" key="1">
    <source>
        <dbReference type="NCBIfam" id="TIGR03369"/>
    </source>
</evidence>
<reference evidence="3" key="1">
    <citation type="submission" date="2016-10" db="EMBL/GenBank/DDBJ databases">
        <authorList>
            <person name="Varghese N."/>
            <person name="Submissions S."/>
        </authorList>
    </citation>
    <scope>NUCLEOTIDE SEQUENCE [LARGE SCALE GENOMIC DNA]</scope>
    <source>
        <strain evidence="3">CCTCC 2012022</strain>
    </source>
</reference>
<protein>
    <recommendedName>
        <fullName evidence="1">Cellulose biosynthesis protein BcsE</fullName>
    </recommendedName>
</protein>
<proteinExistence type="predicted"/>
<evidence type="ECO:0000313" key="3">
    <source>
        <dbReference type="Proteomes" id="UP000243063"/>
    </source>
</evidence>
<keyword evidence="3" id="KW-1185">Reference proteome</keyword>